<evidence type="ECO:0000313" key="1">
    <source>
        <dbReference type="EMBL" id="KAJ7197018.1"/>
    </source>
</evidence>
<protein>
    <submittedName>
        <fullName evidence="1">Uncharacterized protein</fullName>
    </submittedName>
</protein>
<dbReference type="Proteomes" id="UP001219525">
    <property type="component" value="Unassembled WGS sequence"/>
</dbReference>
<keyword evidence="2" id="KW-1185">Reference proteome</keyword>
<sequence>MAELSRWWALAAVVSARRLFWRDTLIRRLADRARRLSRATWAHVRSQLRYDHAAILDDGAWRRYTRRAAGVGRIRGTHSTSDGFDGPAVSGALDAPVADGLLVEGVRLDVGFGTDGLVVFGPHRLDRSTGFGGVVAAGRLGPGHSAGLARTAGMDRVSLLGCGSGTSPYTSARGCTSWWVFRLAGTGGANMGAGGTQRISDVRRIRMVDLECTMDRDARWWISGWLDLGRRTWTWTRWDGADLRIMREGVC</sequence>
<organism evidence="1 2">
    <name type="scientific">Mycena pura</name>
    <dbReference type="NCBI Taxonomy" id="153505"/>
    <lineage>
        <taxon>Eukaryota</taxon>
        <taxon>Fungi</taxon>
        <taxon>Dikarya</taxon>
        <taxon>Basidiomycota</taxon>
        <taxon>Agaricomycotina</taxon>
        <taxon>Agaricomycetes</taxon>
        <taxon>Agaricomycetidae</taxon>
        <taxon>Agaricales</taxon>
        <taxon>Marasmiineae</taxon>
        <taxon>Mycenaceae</taxon>
        <taxon>Mycena</taxon>
    </lineage>
</organism>
<evidence type="ECO:0000313" key="2">
    <source>
        <dbReference type="Proteomes" id="UP001219525"/>
    </source>
</evidence>
<reference evidence="1" key="1">
    <citation type="submission" date="2023-03" db="EMBL/GenBank/DDBJ databases">
        <title>Massive genome expansion in bonnet fungi (Mycena s.s.) driven by repeated elements and novel gene families across ecological guilds.</title>
        <authorList>
            <consortium name="Lawrence Berkeley National Laboratory"/>
            <person name="Harder C.B."/>
            <person name="Miyauchi S."/>
            <person name="Viragh M."/>
            <person name="Kuo A."/>
            <person name="Thoen E."/>
            <person name="Andreopoulos B."/>
            <person name="Lu D."/>
            <person name="Skrede I."/>
            <person name="Drula E."/>
            <person name="Henrissat B."/>
            <person name="Morin E."/>
            <person name="Kohler A."/>
            <person name="Barry K."/>
            <person name="LaButti K."/>
            <person name="Morin E."/>
            <person name="Salamov A."/>
            <person name="Lipzen A."/>
            <person name="Mereny Z."/>
            <person name="Hegedus B."/>
            <person name="Baldrian P."/>
            <person name="Stursova M."/>
            <person name="Weitz H."/>
            <person name="Taylor A."/>
            <person name="Grigoriev I.V."/>
            <person name="Nagy L.G."/>
            <person name="Martin F."/>
            <person name="Kauserud H."/>
        </authorList>
    </citation>
    <scope>NUCLEOTIDE SEQUENCE</scope>
    <source>
        <strain evidence="1">9144</strain>
    </source>
</reference>
<comment type="caution">
    <text evidence="1">The sequence shown here is derived from an EMBL/GenBank/DDBJ whole genome shotgun (WGS) entry which is preliminary data.</text>
</comment>
<gene>
    <name evidence="1" type="ORF">GGX14DRAFT_402924</name>
</gene>
<accession>A0AAD6Y6X0</accession>
<dbReference type="AlphaFoldDB" id="A0AAD6Y6X0"/>
<proteinExistence type="predicted"/>
<dbReference type="EMBL" id="JARJCW010000080">
    <property type="protein sequence ID" value="KAJ7197018.1"/>
    <property type="molecule type" value="Genomic_DNA"/>
</dbReference>
<name>A0AAD6Y6X0_9AGAR</name>